<comment type="caution">
    <text evidence="1">The sequence shown here is derived from an EMBL/GenBank/DDBJ whole genome shotgun (WGS) entry which is preliminary data.</text>
</comment>
<accession>A0A417YW78</accession>
<gene>
    <name evidence="1" type="ORF">D1B31_08065</name>
</gene>
<name>A0A417YW78_9BACI</name>
<organism evidence="1 2">
    <name type="scientific">Neobacillus notoginsengisoli</name>
    <dbReference type="NCBI Taxonomy" id="1578198"/>
    <lineage>
        <taxon>Bacteria</taxon>
        <taxon>Bacillati</taxon>
        <taxon>Bacillota</taxon>
        <taxon>Bacilli</taxon>
        <taxon>Bacillales</taxon>
        <taxon>Bacillaceae</taxon>
        <taxon>Neobacillus</taxon>
    </lineage>
</organism>
<proteinExistence type="predicted"/>
<keyword evidence="2" id="KW-1185">Reference proteome</keyword>
<evidence type="ECO:0000313" key="1">
    <source>
        <dbReference type="EMBL" id="RHW41660.1"/>
    </source>
</evidence>
<dbReference type="EMBL" id="QWEG01000004">
    <property type="protein sequence ID" value="RHW41660.1"/>
    <property type="molecule type" value="Genomic_DNA"/>
</dbReference>
<dbReference type="Proteomes" id="UP000284416">
    <property type="component" value="Unassembled WGS sequence"/>
</dbReference>
<dbReference type="AlphaFoldDB" id="A0A417YW78"/>
<sequence>MSFFNEEDVLFEECRGHGNVAGIEEELERLRRNFRIRADILVNRRDFCRAVRSCLREDMIAGEMEEKKRRRKHCRF</sequence>
<evidence type="ECO:0000313" key="2">
    <source>
        <dbReference type="Proteomes" id="UP000284416"/>
    </source>
</evidence>
<reference evidence="1 2" key="1">
    <citation type="journal article" date="2017" name="Int. J. Syst. Evol. Microbiol.">
        <title>Bacillus notoginsengisoli sp. nov., a novel bacterium isolated from the rhizosphere of Panax notoginseng.</title>
        <authorList>
            <person name="Zhang M.Y."/>
            <person name="Cheng J."/>
            <person name="Cai Y."/>
            <person name="Zhang T.Y."/>
            <person name="Wu Y.Y."/>
            <person name="Manikprabhu D."/>
            <person name="Li W.J."/>
            <person name="Zhang Y.X."/>
        </authorList>
    </citation>
    <scope>NUCLEOTIDE SEQUENCE [LARGE SCALE GENOMIC DNA]</scope>
    <source>
        <strain evidence="1 2">JCM 30743</strain>
    </source>
</reference>
<protein>
    <submittedName>
        <fullName evidence="1">Uncharacterized protein</fullName>
    </submittedName>
</protein>